<reference evidence="2" key="1">
    <citation type="journal article" date="2023" name="G3 (Bethesda)">
        <title>A reference genome for the long-term kleptoplast-retaining sea slug Elysia crispata morphotype clarki.</title>
        <authorList>
            <person name="Eastman K.E."/>
            <person name="Pendleton A.L."/>
            <person name="Shaikh M.A."/>
            <person name="Suttiyut T."/>
            <person name="Ogas R."/>
            <person name="Tomko P."/>
            <person name="Gavelis G."/>
            <person name="Widhalm J.R."/>
            <person name="Wisecaver J.H."/>
        </authorList>
    </citation>
    <scope>NUCLEOTIDE SEQUENCE</scope>
    <source>
        <strain evidence="2">ECLA1</strain>
    </source>
</reference>
<feature type="region of interest" description="Disordered" evidence="1">
    <location>
        <begin position="717"/>
        <end position="737"/>
    </location>
</feature>
<feature type="compositionally biased region" description="Polar residues" evidence="1">
    <location>
        <begin position="406"/>
        <end position="433"/>
    </location>
</feature>
<feature type="region of interest" description="Disordered" evidence="1">
    <location>
        <begin position="399"/>
        <end position="449"/>
    </location>
</feature>
<comment type="caution">
    <text evidence="2">The sequence shown here is derived from an EMBL/GenBank/DDBJ whole genome shotgun (WGS) entry which is preliminary data.</text>
</comment>
<feature type="compositionally biased region" description="Basic and acidic residues" evidence="1">
    <location>
        <begin position="806"/>
        <end position="821"/>
    </location>
</feature>
<name>A0AAE1D746_9GAST</name>
<gene>
    <name evidence="2" type="ORF">RRG08_063121</name>
</gene>
<evidence type="ECO:0000313" key="2">
    <source>
        <dbReference type="EMBL" id="KAK3759195.1"/>
    </source>
</evidence>
<feature type="compositionally biased region" description="Polar residues" evidence="1">
    <location>
        <begin position="363"/>
        <end position="375"/>
    </location>
</feature>
<feature type="non-terminal residue" evidence="2">
    <location>
        <position position="1"/>
    </location>
</feature>
<evidence type="ECO:0000313" key="3">
    <source>
        <dbReference type="Proteomes" id="UP001283361"/>
    </source>
</evidence>
<organism evidence="2 3">
    <name type="scientific">Elysia crispata</name>
    <name type="common">lettuce slug</name>
    <dbReference type="NCBI Taxonomy" id="231223"/>
    <lineage>
        <taxon>Eukaryota</taxon>
        <taxon>Metazoa</taxon>
        <taxon>Spiralia</taxon>
        <taxon>Lophotrochozoa</taxon>
        <taxon>Mollusca</taxon>
        <taxon>Gastropoda</taxon>
        <taxon>Heterobranchia</taxon>
        <taxon>Euthyneura</taxon>
        <taxon>Panpulmonata</taxon>
        <taxon>Sacoglossa</taxon>
        <taxon>Placobranchoidea</taxon>
        <taxon>Plakobranchidae</taxon>
        <taxon>Elysia</taxon>
    </lineage>
</organism>
<keyword evidence="3" id="KW-1185">Reference proteome</keyword>
<proteinExistence type="predicted"/>
<feature type="compositionally biased region" description="Polar residues" evidence="1">
    <location>
        <begin position="483"/>
        <end position="492"/>
    </location>
</feature>
<dbReference type="Proteomes" id="UP001283361">
    <property type="component" value="Unassembled WGS sequence"/>
</dbReference>
<sequence length="946" mass="104445">MSPQYLHSEKEETESEVTSGTEASNSLSHAPNIFSDVDDATIGKKGAQSSLCSPEQMIVDAKQTQEEKATAKSNAHEVMENLTELGSALTEELRECASTILGNQPKDNQVASAGEFPNVEIINSLDDEPKKEGREATESNPPENLESALIKNMREFSSNSRLADSLVVQEDKNIKNETKVVQAAAATVEDTVITTTTSPKGMNDINAYPAANFTFAKTPVGRKKKKVSEKDFRQKQIRAKRQDATALCKGNKEAYNLSTEKNCSDKSQQLMQLQGKIASYREIVPFSSHLNSRCEKKTNDNGKIVQIAHHVSSSSEENTDSPCKNPFEILGYHNMRQAYKTNSEGHNVQISLDANSRLWETTDNPCSNIQRSPNISKRPGEKTDSPNKFVQNLKVTNEADNPFPTIRSSTVEGLHPQPSTSSGLYKNNHNVSSGLDPMSCDSPRRTSNMNEYLSDKDLFADEESQSTSLTSLKPHVSSITDFFSPEASSNSPPAVLGKNTKSHTNQTPGTPEKAQDFCVPISPPLSQTGKKRTRRGLCKKVSPFRKLLSDSTEDVKSGEVVKRLEFESCENESFAANDQLCLAKSSTPKPTNLEEGKKFFDRSHSVDWIDSASIASKDPTILTTPITVEEVKKFSESSHNGESLLSKNSLSINKYSAHSSSQRLDLEKMDTKKSSYSYAKGLIENSPLPLQQRLKIKNHFENSALLNQNGILLDAKKSGSNQRSQPKSLDSSVSAKTVKKSSSLNQCQTSGVTNSFEDSQKQGCFVQEESSRLIYEKQGRTCDHSITAFSPKASSNFLPAVLGKSTESHTRQIPGDPEKAQDFCVPSSPPLSQTGKKRTRRGLCKKDSPFRKLLSESTEDVKSGEVVKHLELESCVNQSFAANDRLCLAKSSTPKPTNLEEGKKFFDRSHCVDWIDSKAVEKIGVRPVEKKRMRELPEEVCRQTHQ</sequence>
<feature type="region of interest" description="Disordered" evidence="1">
    <location>
        <begin position="1"/>
        <end position="54"/>
    </location>
</feature>
<evidence type="ECO:0000256" key="1">
    <source>
        <dbReference type="SAM" id="MobiDB-lite"/>
    </source>
</evidence>
<feature type="compositionally biased region" description="Polar residues" evidence="1">
    <location>
        <begin position="718"/>
        <end position="730"/>
    </location>
</feature>
<dbReference type="AlphaFoldDB" id="A0AAE1D746"/>
<accession>A0AAE1D746</accession>
<feature type="region of interest" description="Disordered" evidence="1">
    <location>
        <begin position="104"/>
        <end position="144"/>
    </location>
</feature>
<protein>
    <submittedName>
        <fullName evidence="2">Uncharacterized protein</fullName>
    </submittedName>
</protein>
<feature type="region of interest" description="Disordered" evidence="1">
    <location>
        <begin position="363"/>
        <end position="387"/>
    </location>
</feature>
<feature type="region of interest" description="Disordered" evidence="1">
    <location>
        <begin position="483"/>
        <end position="534"/>
    </location>
</feature>
<feature type="region of interest" description="Disordered" evidence="1">
    <location>
        <begin position="805"/>
        <end position="842"/>
    </location>
</feature>
<dbReference type="EMBL" id="JAWDGP010005153">
    <property type="protein sequence ID" value="KAK3759195.1"/>
    <property type="molecule type" value="Genomic_DNA"/>
</dbReference>
<feature type="compositionally biased region" description="Basic and acidic residues" evidence="1">
    <location>
        <begin position="127"/>
        <end position="137"/>
    </location>
</feature>